<feature type="region of interest" description="Disordered" evidence="1">
    <location>
        <begin position="1"/>
        <end position="191"/>
    </location>
</feature>
<reference evidence="2" key="2">
    <citation type="submission" date="2020-09" db="EMBL/GenBank/DDBJ databases">
        <authorList>
            <person name="Sun Q."/>
            <person name="Kim S."/>
        </authorList>
    </citation>
    <scope>NUCLEOTIDE SEQUENCE</scope>
    <source>
        <strain evidence="2">KCTC 32182</strain>
    </source>
</reference>
<feature type="compositionally biased region" description="Polar residues" evidence="1">
    <location>
        <begin position="66"/>
        <end position="81"/>
    </location>
</feature>
<accession>A0A918UBM0</accession>
<keyword evidence="3" id="KW-1185">Reference proteome</keyword>
<gene>
    <name evidence="2" type="ORF">GCM10011289_28660</name>
</gene>
<organism evidence="2 3">
    <name type="scientific">Paludibacterium paludis</name>
    <dbReference type="NCBI Taxonomy" id="1225769"/>
    <lineage>
        <taxon>Bacteria</taxon>
        <taxon>Pseudomonadati</taxon>
        <taxon>Pseudomonadota</taxon>
        <taxon>Betaproteobacteria</taxon>
        <taxon>Neisseriales</taxon>
        <taxon>Chromobacteriaceae</taxon>
        <taxon>Paludibacterium</taxon>
    </lineage>
</organism>
<evidence type="ECO:0000313" key="3">
    <source>
        <dbReference type="Proteomes" id="UP000645257"/>
    </source>
</evidence>
<feature type="compositionally biased region" description="Basic and acidic residues" evidence="1">
    <location>
        <begin position="130"/>
        <end position="150"/>
    </location>
</feature>
<reference evidence="2" key="1">
    <citation type="journal article" date="2014" name="Int. J. Syst. Evol. Microbiol.">
        <title>Complete genome sequence of Corynebacterium casei LMG S-19264T (=DSM 44701T), isolated from a smear-ripened cheese.</title>
        <authorList>
            <consortium name="US DOE Joint Genome Institute (JGI-PGF)"/>
            <person name="Walter F."/>
            <person name="Albersmeier A."/>
            <person name="Kalinowski J."/>
            <person name="Ruckert C."/>
        </authorList>
    </citation>
    <scope>NUCLEOTIDE SEQUENCE</scope>
    <source>
        <strain evidence="2">KCTC 32182</strain>
    </source>
</reference>
<dbReference type="EMBL" id="BMYX01000018">
    <property type="protein sequence ID" value="GGY23160.1"/>
    <property type="molecule type" value="Genomic_DNA"/>
</dbReference>
<protein>
    <submittedName>
        <fullName evidence="2">Uncharacterized protein</fullName>
    </submittedName>
</protein>
<comment type="caution">
    <text evidence="2">The sequence shown here is derived from an EMBL/GenBank/DDBJ whole genome shotgun (WGS) entry which is preliminary data.</text>
</comment>
<feature type="compositionally biased region" description="Polar residues" evidence="1">
    <location>
        <begin position="1"/>
        <end position="19"/>
    </location>
</feature>
<dbReference type="RefSeq" id="WP_189535515.1">
    <property type="nucleotide sequence ID" value="NZ_BMYX01000018.1"/>
</dbReference>
<evidence type="ECO:0000313" key="2">
    <source>
        <dbReference type="EMBL" id="GGY23160.1"/>
    </source>
</evidence>
<feature type="compositionally biased region" description="Low complexity" evidence="1">
    <location>
        <begin position="41"/>
        <end position="52"/>
    </location>
</feature>
<sequence length="191" mass="20209">MTPITATSQLQSAYPSTTVRRNEAADQQGGAAARAGETRAAEAAVASSAQPRQNADTNRVADELNRQLTASKTQSLTQAPTQPSPAVKTDTRQAVATPGSPENLQNRTDNQAQTDRAQAARQNTQASQQREARQTREADTASRRAEEAQRPARTPPASQASLQAVAQYQSAQTSVLPESTTTPANRISATA</sequence>
<dbReference type="Proteomes" id="UP000645257">
    <property type="component" value="Unassembled WGS sequence"/>
</dbReference>
<feature type="compositionally biased region" description="Low complexity" evidence="1">
    <location>
        <begin position="108"/>
        <end position="129"/>
    </location>
</feature>
<name>A0A918UBM0_9NEIS</name>
<dbReference type="AlphaFoldDB" id="A0A918UBM0"/>
<feature type="compositionally biased region" description="Low complexity" evidence="1">
    <location>
        <begin position="25"/>
        <end position="35"/>
    </location>
</feature>
<proteinExistence type="predicted"/>
<evidence type="ECO:0000256" key="1">
    <source>
        <dbReference type="SAM" id="MobiDB-lite"/>
    </source>
</evidence>
<feature type="compositionally biased region" description="Polar residues" evidence="1">
    <location>
        <begin position="156"/>
        <end position="191"/>
    </location>
</feature>